<evidence type="ECO:0000259" key="2">
    <source>
        <dbReference type="Pfam" id="PF23305"/>
    </source>
</evidence>
<feature type="compositionally biased region" description="Low complexity" evidence="1">
    <location>
        <begin position="13"/>
        <end position="31"/>
    </location>
</feature>
<dbReference type="GO" id="GO:0003824">
    <property type="term" value="F:catalytic activity"/>
    <property type="evidence" value="ECO:0007669"/>
    <property type="project" value="InterPro"/>
</dbReference>
<dbReference type="InterPro" id="IPR055509">
    <property type="entry name" value="DUF7082"/>
</dbReference>
<protein>
    <recommendedName>
        <fullName evidence="2">DUF7082 domain-containing protein</fullName>
    </recommendedName>
</protein>
<feature type="region of interest" description="Disordered" evidence="1">
    <location>
        <begin position="1615"/>
        <end position="1643"/>
    </location>
</feature>
<gene>
    <name evidence="3" type="ORF">TGAM01_v207474</name>
</gene>
<reference evidence="3 4" key="1">
    <citation type="journal article" date="2016" name="Genome Announc.">
        <title>Draft Whole-Genome Sequence of Trichoderma gamsii T6085, a Promising Biocontrol Agent of Fusarium Head Blight on Wheat.</title>
        <authorList>
            <person name="Baroncelli R."/>
            <person name="Zapparata A."/>
            <person name="Piaggeschi G."/>
            <person name="Sarrocco S."/>
            <person name="Vannacci G."/>
        </authorList>
    </citation>
    <scope>NUCLEOTIDE SEQUENCE [LARGE SCALE GENOMIC DNA]</scope>
    <source>
        <strain evidence="3 4">T6085</strain>
    </source>
</reference>
<evidence type="ECO:0000313" key="4">
    <source>
        <dbReference type="Proteomes" id="UP000054821"/>
    </source>
</evidence>
<feature type="compositionally biased region" description="Polar residues" evidence="1">
    <location>
        <begin position="1"/>
        <end position="12"/>
    </location>
</feature>
<accession>A0A2P4ZGX0</accession>
<dbReference type="InterPro" id="IPR053137">
    <property type="entry name" value="NLR-like"/>
</dbReference>
<keyword evidence="4" id="KW-1185">Reference proteome</keyword>
<dbReference type="InterPro" id="IPR035994">
    <property type="entry name" value="Nucleoside_phosphorylase_sf"/>
</dbReference>
<dbReference type="PANTHER" id="PTHR46082">
    <property type="entry name" value="ATP/GTP-BINDING PROTEIN-RELATED"/>
    <property type="match status" value="1"/>
</dbReference>
<comment type="caution">
    <text evidence="3">The sequence shown here is derived from an EMBL/GenBank/DDBJ whole genome shotgun (WGS) entry which is preliminary data.</text>
</comment>
<feature type="region of interest" description="Disordered" evidence="1">
    <location>
        <begin position="1267"/>
        <end position="1290"/>
    </location>
</feature>
<sequence length="1643" mass="183817">MDSSQHNAERGQSSSPNPLLSFSSLPMGSPGPRSPKSPRSPEQPPAEVDKASSPRSADNSSNVSSDDDSGPVQPLIIRRPSRFGARESYPPGYQLDEDDKSEPAFQPRSTPFRARKLTTDWSRQRSSGENFSNETRPLTRTSIAFNSKEDNKSQAPNMDRIALKADRDLGEMTKDWSLEELHDSRRIVSFRKLLSESAVDVSFNAVAADAMLPGGFYISCIKRDDTSNYYFTQHDIIRLIEWLLTWFHTKPFPYRLSAEEKSQILQTLDDFDPLTVSKVKAETEDFFKLIMSLSHPQPSDLELQIEVHRWENLLPALKTTMDSYSAYLKSYYQTPRIQAKFKSSGGMNRKTIKHRSQFSGTTAYKPEEINPDKRQIYISELADSFVKIIQDLDAGEDVLNRVSVMLPNLLEAFALRIGHKAPTPVMHRSIMNFVFENRHQISTSIKDRLSEPRNFQAKSFPSSDNTSINDTVGAWLSNLDLSQTQLKTDKSNLSTHTQIEDVNSANTNINSPKDDYSETNPSKVRGATDLWLAAYHELIPKTEGYQWFLSRLKKEVLMVPSKPSFMDTIGNLITQSLESSRQTSHHTPTRTYDAIFEVDWDVMAFLEKEQYTTDLHETIERVLTVTGSYQDSFITTCGQYINQTWPSSGEIIMQMVKELAYSMVSYTPSDPSTGTTLNAEIEGSKVIVTAYGPKTSLAEVGEQLAWLGAALRTPLHDQGLACCSPFISVPAINTKPTPSTKSIFTSTVKFKIGFRDEIQPDLGQLNGKCWHNLFNSPMVVKGFPIPARAETGTGAEIPFNIMAGLARTQRVDCFKGMTFIKGFSTLLVPTRRTGDVIFWHLFYNKDGRRISYLDSAIRSLGYATSLDLERCRHVLGWCEDAAFYAGSAKANYSVLSSALPPPHEGCSLAGTYVSPGRSLVGGPAYSLGTKDTPVHVSRSGFIPRLQWIATKYVLLWDESEKRGWLVNGTSALLHIVRASLAYSNTDKFNFAFIFRESSFHESAKPLTADSAIDMLINPKNLALKLYREKNGFLLLESRIEYFYNILEKLIDHQADIAGERGVNMADKPRRFLEGWEFNDLAMSRDPLYPRVASLEPRGKSWVDFTRAIHAVTLFGRGFGDIIKSTGADMCEYWAEMPKEKYYLAACLSDMSQLVKDNHVHEENQVRVSQDIIWHTPTSLFGTCRCKGILRQDHSDPVQSLLPSAMSKFLLPRKIGIPLESPGAIIFGHNSSFSWIYKVSGHPSEGRLPTPNVSDVDSFKDSGIEVDMDSPRIGATQSNAHRSNESPAPRQVEASLLETTSLPIYEAHSQEEYTVGILCALPKELLAVRALFDKKHDSLESINGDSNHYALGQMGKHMIVASCLPEYGTTSAADSASNMRRSFPSIKFCLMVGIGGGAPYQDNDIRLGDVVVSLPTAGYPGVVQYDRGKDKDNNVFELTGSLPPPPRSLMTAISSLRSDPDLPSYPLQPYVDEIITRVPESMRSRYKHPGQEHDQLFKAACPKCQTREECANHDYHVTKRSQRPTDHPEIHYGLIASGNHVIKNSQTRDKWAQEHGVLCFEMEAAGIMSIFPSLVIRGICDYADAFKNKLWQEYAAATAAAYAKLLLGVVASPDKSHDVLGPARRRGSVSERPDELHHKRRRLD</sequence>
<feature type="compositionally biased region" description="Basic and acidic residues" evidence="1">
    <location>
        <begin position="1627"/>
        <end position="1636"/>
    </location>
</feature>
<feature type="region of interest" description="Disordered" evidence="1">
    <location>
        <begin position="497"/>
        <end position="520"/>
    </location>
</feature>
<dbReference type="Proteomes" id="UP000054821">
    <property type="component" value="Unassembled WGS sequence"/>
</dbReference>
<feature type="domain" description="DUF7082" evidence="2">
    <location>
        <begin position="161"/>
        <end position="319"/>
    </location>
</feature>
<dbReference type="EMBL" id="JPDN02000028">
    <property type="protein sequence ID" value="PON23530.1"/>
    <property type="molecule type" value="Genomic_DNA"/>
</dbReference>
<feature type="region of interest" description="Disordered" evidence="1">
    <location>
        <begin position="1"/>
        <end position="115"/>
    </location>
</feature>
<name>A0A2P4ZGX0_9HYPO</name>
<dbReference type="RefSeq" id="XP_024405128.1">
    <property type="nucleotide sequence ID" value="XM_024550108.1"/>
</dbReference>
<evidence type="ECO:0000256" key="1">
    <source>
        <dbReference type="SAM" id="MobiDB-lite"/>
    </source>
</evidence>
<proteinExistence type="predicted"/>
<feature type="compositionally biased region" description="Polar residues" evidence="1">
    <location>
        <begin position="497"/>
        <end position="511"/>
    </location>
</feature>
<dbReference type="GO" id="GO:0009116">
    <property type="term" value="P:nucleoside metabolic process"/>
    <property type="evidence" value="ECO:0007669"/>
    <property type="project" value="InterPro"/>
</dbReference>
<dbReference type="Pfam" id="PF23305">
    <property type="entry name" value="DUF7082"/>
    <property type="match status" value="1"/>
</dbReference>
<dbReference type="SUPFAM" id="SSF53167">
    <property type="entry name" value="Purine and uridine phosphorylases"/>
    <property type="match status" value="1"/>
</dbReference>
<feature type="compositionally biased region" description="Low complexity" evidence="1">
    <location>
        <begin position="53"/>
        <end position="64"/>
    </location>
</feature>
<dbReference type="GeneID" id="29985592"/>
<dbReference type="PANTHER" id="PTHR46082:SF11">
    <property type="entry name" value="AAA+ ATPASE DOMAIN-CONTAINING PROTEIN-RELATED"/>
    <property type="match status" value="1"/>
</dbReference>
<evidence type="ECO:0000313" key="3">
    <source>
        <dbReference type="EMBL" id="PON23530.1"/>
    </source>
</evidence>
<dbReference type="STRING" id="398673.A0A2P4ZGX0"/>
<organism evidence="3 4">
    <name type="scientific">Trichoderma gamsii</name>
    <dbReference type="NCBI Taxonomy" id="398673"/>
    <lineage>
        <taxon>Eukaryota</taxon>
        <taxon>Fungi</taxon>
        <taxon>Dikarya</taxon>
        <taxon>Ascomycota</taxon>
        <taxon>Pezizomycotina</taxon>
        <taxon>Sordariomycetes</taxon>
        <taxon>Hypocreomycetidae</taxon>
        <taxon>Hypocreales</taxon>
        <taxon>Hypocreaceae</taxon>
        <taxon>Trichoderma</taxon>
    </lineage>
</organism>
<dbReference type="Gene3D" id="3.40.50.1580">
    <property type="entry name" value="Nucleoside phosphorylase domain"/>
    <property type="match status" value="1"/>
</dbReference>